<name>A0ACA9MQH1_9GLOM</name>
<feature type="non-terminal residue" evidence="1">
    <location>
        <position position="56"/>
    </location>
</feature>
<organism evidence="1 2">
    <name type="scientific">Scutellospora calospora</name>
    <dbReference type="NCBI Taxonomy" id="85575"/>
    <lineage>
        <taxon>Eukaryota</taxon>
        <taxon>Fungi</taxon>
        <taxon>Fungi incertae sedis</taxon>
        <taxon>Mucoromycota</taxon>
        <taxon>Glomeromycotina</taxon>
        <taxon>Glomeromycetes</taxon>
        <taxon>Diversisporales</taxon>
        <taxon>Gigasporaceae</taxon>
        <taxon>Scutellospora</taxon>
    </lineage>
</organism>
<evidence type="ECO:0000313" key="2">
    <source>
        <dbReference type="Proteomes" id="UP000789860"/>
    </source>
</evidence>
<sequence>AEGIKENKEDIDKEIQEVEVLKKKLKKLEEIINKKNIEVLESNQQKYELEKEFKNV</sequence>
<dbReference type="EMBL" id="CAJVPM010015362">
    <property type="protein sequence ID" value="CAG8607419.1"/>
    <property type="molecule type" value="Genomic_DNA"/>
</dbReference>
<comment type="caution">
    <text evidence="1">The sequence shown here is derived from an EMBL/GenBank/DDBJ whole genome shotgun (WGS) entry which is preliminary data.</text>
</comment>
<proteinExistence type="predicted"/>
<dbReference type="Proteomes" id="UP000789860">
    <property type="component" value="Unassembled WGS sequence"/>
</dbReference>
<protein>
    <submittedName>
        <fullName evidence="1">9579_t:CDS:1</fullName>
    </submittedName>
</protein>
<reference evidence="1" key="1">
    <citation type="submission" date="2021-06" db="EMBL/GenBank/DDBJ databases">
        <authorList>
            <person name="Kallberg Y."/>
            <person name="Tangrot J."/>
            <person name="Rosling A."/>
        </authorList>
    </citation>
    <scope>NUCLEOTIDE SEQUENCE</scope>
    <source>
        <strain evidence="1">AU212A</strain>
    </source>
</reference>
<evidence type="ECO:0000313" key="1">
    <source>
        <dbReference type="EMBL" id="CAG8607419.1"/>
    </source>
</evidence>
<accession>A0ACA9MQH1</accession>
<feature type="non-terminal residue" evidence="1">
    <location>
        <position position="1"/>
    </location>
</feature>
<gene>
    <name evidence="1" type="ORF">SCALOS_LOCUS7155</name>
</gene>
<keyword evidence="2" id="KW-1185">Reference proteome</keyword>